<dbReference type="EMBL" id="FQ670179">
    <property type="protein sequence ID" value="CBY83085.1"/>
    <property type="molecule type" value="Genomic_DNA"/>
</dbReference>
<protein>
    <submittedName>
        <fullName evidence="1">Uncharacterized protein</fullName>
    </submittedName>
</protein>
<evidence type="ECO:0000313" key="2">
    <source>
        <dbReference type="Proteomes" id="UP000007934"/>
    </source>
</evidence>
<reference evidence="1 2" key="1">
    <citation type="journal article" date="2011" name="Genome Biol. Evol.">
        <title>Comparative whole genome sequence analysis of the carcinogenic bacterial model pathogen Helicobacter felis.</title>
        <authorList>
            <person name="Arnold I.C."/>
            <person name="Zigova Z."/>
            <person name="Holden M."/>
            <person name="Lawley T.D."/>
            <person name="Rad R."/>
            <person name="Dougan G."/>
            <person name="Falkow S."/>
            <person name="Bentley S.D."/>
            <person name="Muller A."/>
        </authorList>
    </citation>
    <scope>NUCLEOTIDE SEQUENCE [LARGE SCALE GENOMIC DNA]</scope>
    <source>
        <strain evidence="2">ATCC 49179 / CCUG 28539 / NCTC 12436 / CS1</strain>
    </source>
</reference>
<proteinExistence type="predicted"/>
<dbReference type="STRING" id="936155.HFELIS_10010"/>
<dbReference type="KEGG" id="hfe:HFELIS_10010"/>
<keyword evidence="2" id="KW-1185">Reference proteome</keyword>
<dbReference type="GeneID" id="36133315"/>
<dbReference type="Proteomes" id="UP000007934">
    <property type="component" value="Chromosome"/>
</dbReference>
<organism evidence="1 2">
    <name type="scientific">Helicobacter felis (strain ATCC 49179 / CCUG 28539 / NCTC 12436 / CS1)</name>
    <dbReference type="NCBI Taxonomy" id="936155"/>
    <lineage>
        <taxon>Bacteria</taxon>
        <taxon>Pseudomonadati</taxon>
        <taxon>Campylobacterota</taxon>
        <taxon>Epsilonproteobacteria</taxon>
        <taxon>Campylobacterales</taxon>
        <taxon>Helicobacteraceae</taxon>
        <taxon>Helicobacter</taxon>
    </lineage>
</organism>
<dbReference type="AlphaFoldDB" id="E7ACW7"/>
<evidence type="ECO:0000313" key="1">
    <source>
        <dbReference type="EMBL" id="CBY83085.1"/>
    </source>
</evidence>
<dbReference type="HOGENOM" id="CLU_1480102_0_0_7"/>
<name>E7ACW7_HELFC</name>
<dbReference type="RefSeq" id="WP_013469451.1">
    <property type="nucleotide sequence ID" value="NC_014810.2"/>
</dbReference>
<accession>E7ACW7</accession>
<dbReference type="OrthoDB" id="5316244at2"/>
<sequence>MKNFLGMLVLLGLLHAADTQSNMRNLKIQIQDLLSFNVKDDRYSFSKETTYDKSLDIPLKICMLIRHNQVLLSQLCASAGTQIDVVYKFPYLTIESGGYERDGIYYTYYTTLKLVDKTFYLHQFSQQSFRSKGDKHPTRTWIFYRQPRDDSKKRHLMTLKDLKDGFYNRLEAQCRRNGYCID</sequence>
<gene>
    <name evidence="1" type="ordered locus">Hfelis_10010</name>
</gene>